<dbReference type="Gramene" id="HORVU.MOREX.r3.4HG0382610.1">
    <property type="protein sequence ID" value="HORVU.MOREX.r3.4HG0382610.1"/>
    <property type="gene ID" value="HORVU.MOREX.r3.4HG0382610"/>
</dbReference>
<accession>A0A8I6XKC7</accession>
<proteinExistence type="predicted"/>
<organism evidence="2 3">
    <name type="scientific">Hordeum vulgare subsp. vulgare</name>
    <name type="common">Domesticated barley</name>
    <dbReference type="NCBI Taxonomy" id="112509"/>
    <lineage>
        <taxon>Eukaryota</taxon>
        <taxon>Viridiplantae</taxon>
        <taxon>Streptophyta</taxon>
        <taxon>Embryophyta</taxon>
        <taxon>Tracheophyta</taxon>
        <taxon>Spermatophyta</taxon>
        <taxon>Magnoliopsida</taxon>
        <taxon>Liliopsida</taxon>
        <taxon>Poales</taxon>
        <taxon>Poaceae</taxon>
        <taxon>BOP clade</taxon>
        <taxon>Pooideae</taxon>
        <taxon>Triticodae</taxon>
        <taxon>Triticeae</taxon>
        <taxon>Hordeinae</taxon>
        <taxon>Hordeum</taxon>
    </lineage>
</organism>
<reference evidence="2" key="3">
    <citation type="submission" date="2022-01" db="UniProtKB">
        <authorList>
            <consortium name="EnsemblPlants"/>
        </authorList>
    </citation>
    <scope>IDENTIFICATION</scope>
    <source>
        <strain evidence="2">subsp. vulgare</strain>
    </source>
</reference>
<keyword evidence="3" id="KW-1185">Reference proteome</keyword>
<evidence type="ECO:0000313" key="3">
    <source>
        <dbReference type="Proteomes" id="UP000011116"/>
    </source>
</evidence>
<dbReference type="EnsemblPlants" id="HORVU.MOREX.r3.4HG0382610.1">
    <property type="protein sequence ID" value="HORVU.MOREX.r3.4HG0382610.1"/>
    <property type="gene ID" value="HORVU.MOREX.r3.4HG0382610"/>
</dbReference>
<feature type="region of interest" description="Disordered" evidence="1">
    <location>
        <begin position="44"/>
        <end position="78"/>
    </location>
</feature>
<reference evidence="3" key="1">
    <citation type="journal article" date="2012" name="Nature">
        <title>A physical, genetic and functional sequence assembly of the barley genome.</title>
        <authorList>
            <consortium name="The International Barley Genome Sequencing Consortium"/>
            <person name="Mayer K.F."/>
            <person name="Waugh R."/>
            <person name="Brown J.W."/>
            <person name="Schulman A."/>
            <person name="Langridge P."/>
            <person name="Platzer M."/>
            <person name="Fincher G.B."/>
            <person name="Muehlbauer G.J."/>
            <person name="Sato K."/>
            <person name="Close T.J."/>
            <person name="Wise R.P."/>
            <person name="Stein N."/>
        </authorList>
    </citation>
    <scope>NUCLEOTIDE SEQUENCE [LARGE SCALE GENOMIC DNA]</scope>
    <source>
        <strain evidence="3">cv. Morex</strain>
    </source>
</reference>
<protein>
    <submittedName>
        <fullName evidence="2">Uncharacterized protein</fullName>
    </submittedName>
</protein>
<evidence type="ECO:0000313" key="2">
    <source>
        <dbReference type="EnsemblPlants" id="HORVU.MOREX.r3.4HG0382610.1"/>
    </source>
</evidence>
<feature type="compositionally biased region" description="Basic residues" evidence="1">
    <location>
        <begin position="45"/>
        <end position="59"/>
    </location>
</feature>
<feature type="region of interest" description="Disordered" evidence="1">
    <location>
        <begin position="92"/>
        <end position="208"/>
    </location>
</feature>
<dbReference type="AlphaFoldDB" id="A0A8I6XKC7"/>
<dbReference type="Proteomes" id="UP000011116">
    <property type="component" value="Chromosome 4H"/>
</dbReference>
<evidence type="ECO:0000256" key="1">
    <source>
        <dbReference type="SAM" id="MobiDB-lite"/>
    </source>
</evidence>
<reference evidence="2" key="2">
    <citation type="submission" date="2020-10" db="EMBL/GenBank/DDBJ databases">
        <authorList>
            <person name="Scholz U."/>
            <person name="Mascher M."/>
            <person name="Fiebig A."/>
        </authorList>
    </citation>
    <scope>NUCLEOTIDE SEQUENCE [LARGE SCALE GENOMIC DNA]</scope>
    <source>
        <strain evidence="2">cv. Morex</strain>
    </source>
</reference>
<name>A0A8I6XKC7_HORVV</name>
<feature type="compositionally biased region" description="Polar residues" evidence="1">
    <location>
        <begin position="166"/>
        <end position="176"/>
    </location>
</feature>
<sequence length="331" mass="35476">MSTTPRGRSSSRRRNRCCKCAGGGGGKPSTPCCFNPLRSLFRCPGRGRGRSRSRSHSRNRTAPSRVSADIGTEQQGQEPSFFVYSMGSAAENKKKKHRKARLPSIRSCFRSKKKERKASARCQPLTPAPSMVTHPPRSPPAPDNTPAVASGVTMTQPPSPAFAETGNVNSPATSDGRTAPTGPGKQPSADSAWAPFPPQRQQPKQQVDGLQIVEAATGERLSAHEAALIEMVESSTDDSAESSMKSSLEFINEPSPQTPVKRMVADRETAVVKTTAREAPRLWLNGNAAKAGTGARFSEPLVVAEANELWAHDIACSRAHAAMLADTVYKC</sequence>